<proteinExistence type="predicted"/>
<evidence type="ECO:0000313" key="3">
    <source>
        <dbReference type="Proteomes" id="UP000271087"/>
    </source>
</evidence>
<evidence type="ECO:0000313" key="4">
    <source>
        <dbReference type="WBParaSite" id="nOo.2.0.1.t10819-RA"/>
    </source>
</evidence>
<accession>A0A182ERQ1</accession>
<reference evidence="2 3" key="2">
    <citation type="submission" date="2018-08" db="EMBL/GenBank/DDBJ databases">
        <authorList>
            <person name="Laetsch R D."/>
            <person name="Stevens L."/>
            <person name="Kumar S."/>
            <person name="Blaxter L. M."/>
        </authorList>
    </citation>
    <scope>NUCLEOTIDE SEQUENCE [LARGE SCALE GENOMIC DNA]</scope>
</reference>
<organism evidence="4">
    <name type="scientific">Onchocerca ochengi</name>
    <name type="common">Filarial nematode worm</name>
    <dbReference type="NCBI Taxonomy" id="42157"/>
    <lineage>
        <taxon>Eukaryota</taxon>
        <taxon>Metazoa</taxon>
        <taxon>Ecdysozoa</taxon>
        <taxon>Nematoda</taxon>
        <taxon>Chromadorea</taxon>
        <taxon>Rhabditida</taxon>
        <taxon>Spirurina</taxon>
        <taxon>Spiruromorpha</taxon>
        <taxon>Filarioidea</taxon>
        <taxon>Onchocercidae</taxon>
        <taxon>Onchocerca</taxon>
    </lineage>
</organism>
<reference evidence="4" key="1">
    <citation type="submission" date="2016-06" db="UniProtKB">
        <authorList>
            <consortium name="WormBaseParasite"/>
        </authorList>
    </citation>
    <scope>IDENTIFICATION</scope>
</reference>
<evidence type="ECO:0000256" key="1">
    <source>
        <dbReference type="SAM" id="MobiDB-lite"/>
    </source>
</evidence>
<evidence type="ECO:0000313" key="2">
    <source>
        <dbReference type="EMBL" id="VDM94546.1"/>
    </source>
</evidence>
<dbReference type="Proteomes" id="UP000271087">
    <property type="component" value="Unassembled WGS sequence"/>
</dbReference>
<dbReference type="EMBL" id="UYRW01006662">
    <property type="protein sequence ID" value="VDM94546.1"/>
    <property type="molecule type" value="Genomic_DNA"/>
</dbReference>
<keyword evidence="3" id="KW-1185">Reference proteome</keyword>
<sequence>MELDTRSVASPHRLARSATKRGRVKRYRFLAILELLFGSDINGININISWLKYRFYRAYHFSLYDK</sequence>
<feature type="region of interest" description="Disordered" evidence="1">
    <location>
        <begin position="1"/>
        <end position="20"/>
    </location>
</feature>
<name>A0A182ERQ1_ONCOC</name>
<protein>
    <submittedName>
        <fullName evidence="2 4">Uncharacterized protein</fullName>
    </submittedName>
</protein>
<gene>
    <name evidence="2" type="ORF">NOO_LOCUS10819</name>
</gene>
<dbReference type="WBParaSite" id="nOo.2.0.1.t10819-RA">
    <property type="protein sequence ID" value="nOo.2.0.1.t10819-RA"/>
    <property type="gene ID" value="nOo.2.0.1.g10819"/>
</dbReference>
<dbReference type="AlphaFoldDB" id="A0A182ERQ1"/>